<comment type="caution">
    <text evidence="2">The sequence shown here is derived from an EMBL/GenBank/DDBJ whole genome shotgun (WGS) entry which is preliminary data.</text>
</comment>
<feature type="transmembrane region" description="Helical" evidence="1">
    <location>
        <begin position="146"/>
        <end position="168"/>
    </location>
</feature>
<dbReference type="AlphaFoldDB" id="X1JCU0"/>
<feature type="transmembrane region" description="Helical" evidence="1">
    <location>
        <begin position="95"/>
        <end position="115"/>
    </location>
</feature>
<dbReference type="Pfam" id="PF05145">
    <property type="entry name" value="AbrB"/>
    <property type="match status" value="1"/>
</dbReference>
<evidence type="ECO:0000313" key="2">
    <source>
        <dbReference type="EMBL" id="GAH67568.1"/>
    </source>
</evidence>
<feature type="transmembrane region" description="Helical" evidence="1">
    <location>
        <begin position="12"/>
        <end position="34"/>
    </location>
</feature>
<dbReference type="GO" id="GO:0010468">
    <property type="term" value="P:regulation of gene expression"/>
    <property type="evidence" value="ECO:0007669"/>
    <property type="project" value="InterPro"/>
</dbReference>
<evidence type="ECO:0000256" key="1">
    <source>
        <dbReference type="SAM" id="Phobius"/>
    </source>
</evidence>
<evidence type="ECO:0008006" key="3">
    <source>
        <dbReference type="Google" id="ProtNLM"/>
    </source>
</evidence>
<name>X1JCU0_9ZZZZ</name>
<feature type="transmembrane region" description="Helical" evidence="1">
    <location>
        <begin position="72"/>
        <end position="89"/>
    </location>
</feature>
<keyword evidence="1" id="KW-1133">Transmembrane helix</keyword>
<protein>
    <recommendedName>
        <fullName evidence="3">Membrane protein AbrB duplication</fullName>
    </recommendedName>
</protein>
<gene>
    <name evidence="2" type="ORF">S03H2_45006</name>
</gene>
<dbReference type="InterPro" id="IPR007820">
    <property type="entry name" value="AbrB_fam"/>
</dbReference>
<dbReference type="NCBIfam" id="TIGR03082">
    <property type="entry name" value="Gneg_AbrB_dup"/>
    <property type="match status" value="1"/>
</dbReference>
<feature type="non-terminal residue" evidence="2">
    <location>
        <position position="203"/>
    </location>
</feature>
<feature type="transmembrane region" description="Helical" evidence="1">
    <location>
        <begin position="122"/>
        <end position="140"/>
    </location>
</feature>
<dbReference type="InterPro" id="IPR017516">
    <property type="entry name" value="AbrB_dup"/>
</dbReference>
<reference evidence="2" key="1">
    <citation type="journal article" date="2014" name="Front. Microbiol.">
        <title>High frequency of phylogenetically diverse reductive dehalogenase-homologous genes in deep subseafloor sedimentary metagenomes.</title>
        <authorList>
            <person name="Kawai M."/>
            <person name="Futagami T."/>
            <person name="Toyoda A."/>
            <person name="Takaki Y."/>
            <person name="Nishi S."/>
            <person name="Hori S."/>
            <person name="Arai W."/>
            <person name="Tsubouchi T."/>
            <person name="Morono Y."/>
            <person name="Uchiyama I."/>
            <person name="Ito T."/>
            <person name="Fujiyama A."/>
            <person name="Inagaki F."/>
            <person name="Takami H."/>
        </authorList>
    </citation>
    <scope>NUCLEOTIDE SEQUENCE</scope>
    <source>
        <strain evidence="2">Expedition CK06-06</strain>
    </source>
</reference>
<proteinExistence type="predicted"/>
<dbReference type="PANTHER" id="PTHR38457:SF1">
    <property type="entry name" value="REGULATOR ABRB-RELATED"/>
    <property type="match status" value="1"/>
</dbReference>
<dbReference type="EMBL" id="BARU01028171">
    <property type="protein sequence ID" value="GAH67568.1"/>
    <property type="molecule type" value="Genomic_DNA"/>
</dbReference>
<dbReference type="GO" id="GO:0016020">
    <property type="term" value="C:membrane"/>
    <property type="evidence" value="ECO:0007669"/>
    <property type="project" value="InterPro"/>
</dbReference>
<sequence>MTLISAEFGSDMSTVALLQTIRIITCITVIPFIVKRNGRRNSENKNYSCEKTVYLDFKSCEDKSYNNKTLRFLTTILVGSVGGLLGHISSIPAGALTGALVFVAVFNIFFFRLYIPIKISHGTQMLIGAVIGAGMTMDDVLSLKNIVIPALMVAFFLLTTGIFLGFLLNKIWKIDINTALLATSPGGLTGMSLIASDLGADIS</sequence>
<keyword evidence="1" id="KW-0812">Transmembrane</keyword>
<organism evidence="2">
    <name type="scientific">marine sediment metagenome</name>
    <dbReference type="NCBI Taxonomy" id="412755"/>
    <lineage>
        <taxon>unclassified sequences</taxon>
        <taxon>metagenomes</taxon>
        <taxon>ecological metagenomes</taxon>
    </lineage>
</organism>
<keyword evidence="1" id="KW-0472">Membrane</keyword>
<accession>X1JCU0</accession>
<dbReference type="PANTHER" id="PTHR38457">
    <property type="entry name" value="REGULATOR ABRB-RELATED"/>
    <property type="match status" value="1"/>
</dbReference>